<dbReference type="GO" id="GO:0052689">
    <property type="term" value="F:carboxylic ester hydrolase activity"/>
    <property type="evidence" value="ECO:0007669"/>
    <property type="project" value="UniProtKB-KW"/>
</dbReference>
<evidence type="ECO:0000256" key="4">
    <source>
        <dbReference type="ARBA" id="ARBA00023157"/>
    </source>
</evidence>
<dbReference type="EC" id="3.1.1.-" evidence="6"/>
<comment type="similarity">
    <text evidence="1 6">Belongs to the type-B carboxylesterase/lipase family.</text>
</comment>
<evidence type="ECO:0000256" key="6">
    <source>
        <dbReference type="RuleBase" id="RU361235"/>
    </source>
</evidence>
<keyword evidence="2" id="KW-0719">Serine esterase</keyword>
<dbReference type="InterPro" id="IPR019826">
    <property type="entry name" value="Carboxylesterase_B_AS"/>
</dbReference>
<keyword evidence="6" id="KW-0732">Signal</keyword>
<dbReference type="InterPro" id="IPR029058">
    <property type="entry name" value="AB_hydrolase_fold"/>
</dbReference>
<dbReference type="PROSITE" id="PS00122">
    <property type="entry name" value="CARBOXYLESTERASE_B_1"/>
    <property type="match status" value="1"/>
</dbReference>
<dbReference type="InterPro" id="IPR050309">
    <property type="entry name" value="Type-B_Carboxylest/Lipase"/>
</dbReference>
<evidence type="ECO:0000256" key="5">
    <source>
        <dbReference type="ARBA" id="ARBA00023180"/>
    </source>
</evidence>
<dbReference type="Gene3D" id="3.40.50.1820">
    <property type="entry name" value="alpha/beta hydrolase"/>
    <property type="match status" value="1"/>
</dbReference>
<sequence length="549" mass="62714">MKTLLLILATLLIVILAFAKDEGPIVKTPLGEIKGHFTKTYMGRVLASFEGIPYAKPPVGKLRFKEPQPVDPWSDILLANDTYVCTQFIPMAMTSGIMGTEDCLYLYIYIPWNKFSVDENLDVIVHIHGGAFMLGAPKFLGGYQYITDKDVVFVSFNYRVGIFGFLSMEDDVLPGNYGLKDQVMALKWIQNNIKYFGGNPNSVTLTGLSAGGASVHYHYLSPMSKSNLFHRGFSQSGTALNMWALTKKASLKAQKVGFYLNCSCERSEELLQCLQGKDSQEIVKVLKNFFVFINAIPFTPFGPVVEKGPNAFLPDHPYTLLKSGQINDHPWVCSNTKNEGIYPVGFFVLYRKLDELNEKWDDIMPFALDYFDTTSSENRNNITGEIRTRYFNNEKLTIANIDKLIDLFTDRAFLVDAETSVKLHAEVSKSPVYYYFFEYKLSLKSLFPKAVLFVHIIGNPQMFTEPDDKMKNLFMDFIYNFAKSGIPRFGEVEWIPLDNGDINYLHILFPDNIRMNRTKGFTSRDFWDSLVINENRRLLDNRFPLRYCP</sequence>
<dbReference type="SUPFAM" id="SSF53474">
    <property type="entry name" value="alpha/beta-Hydrolases"/>
    <property type="match status" value="1"/>
</dbReference>
<feature type="domain" description="Carboxylesterase type B" evidence="7">
    <location>
        <begin position="24"/>
        <end position="515"/>
    </location>
</feature>
<accession>A0AAN7ZUX8</accession>
<gene>
    <name evidence="8" type="ORF">RI129_003783</name>
</gene>
<dbReference type="InterPro" id="IPR002018">
    <property type="entry name" value="CarbesteraseB"/>
</dbReference>
<keyword evidence="5" id="KW-0325">Glycoprotein</keyword>
<organism evidence="8 9">
    <name type="scientific">Pyrocoelia pectoralis</name>
    <dbReference type="NCBI Taxonomy" id="417401"/>
    <lineage>
        <taxon>Eukaryota</taxon>
        <taxon>Metazoa</taxon>
        <taxon>Ecdysozoa</taxon>
        <taxon>Arthropoda</taxon>
        <taxon>Hexapoda</taxon>
        <taxon>Insecta</taxon>
        <taxon>Pterygota</taxon>
        <taxon>Neoptera</taxon>
        <taxon>Endopterygota</taxon>
        <taxon>Coleoptera</taxon>
        <taxon>Polyphaga</taxon>
        <taxon>Elateriformia</taxon>
        <taxon>Elateroidea</taxon>
        <taxon>Lampyridae</taxon>
        <taxon>Lampyrinae</taxon>
        <taxon>Pyrocoelia</taxon>
    </lineage>
</organism>
<proteinExistence type="inferred from homology"/>
<protein>
    <recommendedName>
        <fullName evidence="6">Carboxylic ester hydrolase</fullName>
        <ecNumber evidence="6">3.1.1.-</ecNumber>
    </recommendedName>
</protein>
<reference evidence="8 9" key="1">
    <citation type="journal article" date="2024" name="Insects">
        <title>An Improved Chromosome-Level Genome Assembly of the Firefly Pyrocoelia pectoralis.</title>
        <authorList>
            <person name="Fu X."/>
            <person name="Meyer-Rochow V.B."/>
            <person name="Ballantyne L."/>
            <person name="Zhu X."/>
        </authorList>
    </citation>
    <scope>NUCLEOTIDE SEQUENCE [LARGE SCALE GENOMIC DNA]</scope>
    <source>
        <strain evidence="8">XCY_ONT2</strain>
    </source>
</reference>
<name>A0AAN7ZUX8_9COLE</name>
<dbReference type="PANTHER" id="PTHR11559">
    <property type="entry name" value="CARBOXYLESTERASE"/>
    <property type="match status" value="1"/>
</dbReference>
<evidence type="ECO:0000313" key="8">
    <source>
        <dbReference type="EMBL" id="KAK5648891.1"/>
    </source>
</evidence>
<dbReference type="EMBL" id="JAVRBK010000002">
    <property type="protein sequence ID" value="KAK5648891.1"/>
    <property type="molecule type" value="Genomic_DNA"/>
</dbReference>
<keyword evidence="9" id="KW-1185">Reference proteome</keyword>
<keyword evidence="3 6" id="KW-0378">Hydrolase</keyword>
<dbReference type="AlphaFoldDB" id="A0AAN7ZUX8"/>
<comment type="caution">
    <text evidence="8">The sequence shown here is derived from an EMBL/GenBank/DDBJ whole genome shotgun (WGS) entry which is preliminary data.</text>
</comment>
<dbReference type="Pfam" id="PF00135">
    <property type="entry name" value="COesterase"/>
    <property type="match status" value="1"/>
</dbReference>
<evidence type="ECO:0000256" key="1">
    <source>
        <dbReference type="ARBA" id="ARBA00005964"/>
    </source>
</evidence>
<dbReference type="Proteomes" id="UP001329430">
    <property type="component" value="Chromosome 2"/>
</dbReference>
<evidence type="ECO:0000256" key="2">
    <source>
        <dbReference type="ARBA" id="ARBA00022487"/>
    </source>
</evidence>
<evidence type="ECO:0000256" key="3">
    <source>
        <dbReference type="ARBA" id="ARBA00022801"/>
    </source>
</evidence>
<feature type="signal peptide" evidence="6">
    <location>
        <begin position="1"/>
        <end position="19"/>
    </location>
</feature>
<keyword evidence="4" id="KW-1015">Disulfide bond</keyword>
<feature type="chain" id="PRO_5042661227" description="Carboxylic ester hydrolase" evidence="6">
    <location>
        <begin position="20"/>
        <end position="549"/>
    </location>
</feature>
<evidence type="ECO:0000259" key="7">
    <source>
        <dbReference type="Pfam" id="PF00135"/>
    </source>
</evidence>
<evidence type="ECO:0000313" key="9">
    <source>
        <dbReference type="Proteomes" id="UP001329430"/>
    </source>
</evidence>